<keyword evidence="4 5" id="KW-0732">Signal</keyword>
<dbReference type="RefSeq" id="WP_190928818.1">
    <property type="nucleotide sequence ID" value="NZ_JACXJA010000017.1"/>
</dbReference>
<evidence type="ECO:0000256" key="4">
    <source>
        <dbReference type="ARBA" id="ARBA00022729"/>
    </source>
</evidence>
<evidence type="ECO:0000256" key="2">
    <source>
        <dbReference type="ARBA" id="ARBA00008520"/>
    </source>
</evidence>
<evidence type="ECO:0000313" key="7">
    <source>
        <dbReference type="Proteomes" id="UP000639396"/>
    </source>
</evidence>
<dbReference type="Pfam" id="PF01547">
    <property type="entry name" value="SBP_bac_1"/>
    <property type="match status" value="1"/>
</dbReference>
<organism evidence="6 7">
    <name type="scientific">Paenibacillus oceani</name>
    <dbReference type="NCBI Taxonomy" id="2772510"/>
    <lineage>
        <taxon>Bacteria</taxon>
        <taxon>Bacillati</taxon>
        <taxon>Bacillota</taxon>
        <taxon>Bacilli</taxon>
        <taxon>Bacillales</taxon>
        <taxon>Paenibacillaceae</taxon>
        <taxon>Paenibacillus</taxon>
    </lineage>
</organism>
<evidence type="ECO:0000256" key="1">
    <source>
        <dbReference type="ARBA" id="ARBA00004196"/>
    </source>
</evidence>
<comment type="caution">
    <text evidence="6">The sequence shown here is derived from an EMBL/GenBank/DDBJ whole genome shotgun (WGS) entry which is preliminary data.</text>
</comment>
<reference evidence="6" key="1">
    <citation type="submission" date="2020-09" db="EMBL/GenBank/DDBJ databases">
        <title>A novel bacterium of genus Paenibacillus, isolated from South China Sea.</title>
        <authorList>
            <person name="Huang H."/>
            <person name="Mo K."/>
            <person name="Hu Y."/>
        </authorList>
    </citation>
    <scope>NUCLEOTIDE SEQUENCE</scope>
    <source>
        <strain evidence="6">IB182363</strain>
    </source>
</reference>
<dbReference type="EMBL" id="JACXJA010000017">
    <property type="protein sequence ID" value="MBD2863223.1"/>
    <property type="molecule type" value="Genomic_DNA"/>
</dbReference>
<evidence type="ECO:0000256" key="5">
    <source>
        <dbReference type="SAM" id="SignalP"/>
    </source>
</evidence>
<keyword evidence="7" id="KW-1185">Reference proteome</keyword>
<dbReference type="InterPro" id="IPR050490">
    <property type="entry name" value="Bact_solute-bd_prot1"/>
</dbReference>
<protein>
    <submittedName>
        <fullName evidence="6">Extracellular solute-binding protein</fullName>
    </submittedName>
</protein>
<dbReference type="Proteomes" id="UP000639396">
    <property type="component" value="Unassembled WGS sequence"/>
</dbReference>
<name>A0A927H0E6_9BACL</name>
<accession>A0A927H0E6</accession>
<dbReference type="PANTHER" id="PTHR43649">
    <property type="entry name" value="ARABINOSE-BINDING PROTEIN-RELATED"/>
    <property type="match status" value="1"/>
</dbReference>
<dbReference type="GO" id="GO:0030313">
    <property type="term" value="C:cell envelope"/>
    <property type="evidence" value="ECO:0007669"/>
    <property type="project" value="UniProtKB-SubCell"/>
</dbReference>
<sequence>MKQRRRVVWLILLAAAIGLLAGCGAADNPQNQEGEPAKQEEMSTEPVTLRLQYFGFLISPEEVQQFVAEPIKKKYPFITVEYMPQVKGVPLEMLVQTGNAPDIVFTDFVNSIPVMNYKLPLDLSPHVKANKVDLTRFDPEILKGIQSIGRSGELYGLPFYSEKFVMFYNKNLFDKFGVPYPTDQMSYDDLLNTIRRVTRVEDGVQYTGMASHNVQTTGTFWGIPVMNEKTGRADFQTEAWKKVLTLVKDIRTIPGNLQGSTLKFYKDQTQALMPQMANVMLNLLKTVDGSFDWDMVAMPQHKDYPGISGAVRPSYLLVSQMSKHKEQAAAAVSYLTTSAEHHMNLAKHGKLPPVKLASANDPLLQQFGSEVSLLKGKHVQALFLHKSASLPYITEYDKIAATELNRADGWVVNGTHDVNTALRMAEESANKLIDEQKNAK</sequence>
<dbReference type="PANTHER" id="PTHR43649:SF31">
    <property type="entry name" value="SN-GLYCEROL-3-PHOSPHATE-BINDING PERIPLASMIC PROTEIN UGPB"/>
    <property type="match status" value="1"/>
</dbReference>
<comment type="similarity">
    <text evidence="2">Belongs to the bacterial solute-binding protein 1 family.</text>
</comment>
<dbReference type="SUPFAM" id="SSF53850">
    <property type="entry name" value="Periplasmic binding protein-like II"/>
    <property type="match status" value="1"/>
</dbReference>
<gene>
    <name evidence="6" type="ORF">IDH45_14615</name>
</gene>
<dbReference type="InterPro" id="IPR006059">
    <property type="entry name" value="SBP"/>
</dbReference>
<proteinExistence type="inferred from homology"/>
<evidence type="ECO:0000313" key="6">
    <source>
        <dbReference type="EMBL" id="MBD2863223.1"/>
    </source>
</evidence>
<keyword evidence="3" id="KW-0813">Transport</keyword>
<evidence type="ECO:0000256" key="3">
    <source>
        <dbReference type="ARBA" id="ARBA00022448"/>
    </source>
</evidence>
<feature type="chain" id="PRO_5036781128" evidence="5">
    <location>
        <begin position="26"/>
        <end position="440"/>
    </location>
</feature>
<dbReference type="PROSITE" id="PS51257">
    <property type="entry name" value="PROKAR_LIPOPROTEIN"/>
    <property type="match status" value="1"/>
</dbReference>
<feature type="signal peptide" evidence="5">
    <location>
        <begin position="1"/>
        <end position="25"/>
    </location>
</feature>
<dbReference type="AlphaFoldDB" id="A0A927H0E6"/>
<dbReference type="Gene3D" id="3.40.190.10">
    <property type="entry name" value="Periplasmic binding protein-like II"/>
    <property type="match status" value="1"/>
</dbReference>
<comment type="subcellular location">
    <subcellularLocation>
        <location evidence="1">Cell envelope</location>
    </subcellularLocation>
</comment>